<dbReference type="AlphaFoldDB" id="A0A085MNT2"/>
<sequence length="146" mass="16509">MGNQWQKNEVSQKSGWYAYIGAHKARRVSLQGLNGAFAFAGLTFRVPSRRRIVTHDTATTEGPKAHSLVEANWQLAFERQELLLAYQRSPVTKQCEPARRTTSLSVSWEKSQLNWPLGASGSPAVGRNQWRRIQMPTCTDRSSSKY</sequence>
<dbReference type="EMBL" id="KL367475">
    <property type="protein sequence ID" value="KFD72901.1"/>
    <property type="molecule type" value="Genomic_DNA"/>
</dbReference>
<dbReference type="EMBL" id="KL363182">
    <property type="protein sequence ID" value="KFD58878.1"/>
    <property type="molecule type" value="Genomic_DNA"/>
</dbReference>
<organism evidence="1 3">
    <name type="scientific">Trichuris suis</name>
    <name type="common">pig whipworm</name>
    <dbReference type="NCBI Taxonomy" id="68888"/>
    <lineage>
        <taxon>Eukaryota</taxon>
        <taxon>Metazoa</taxon>
        <taxon>Ecdysozoa</taxon>
        <taxon>Nematoda</taxon>
        <taxon>Enoplea</taxon>
        <taxon>Dorylaimia</taxon>
        <taxon>Trichinellida</taxon>
        <taxon>Trichuridae</taxon>
        <taxon>Trichuris</taxon>
    </lineage>
</organism>
<gene>
    <name evidence="1" type="ORF">M513_00041</name>
    <name evidence="2" type="ORF">M514_00041</name>
</gene>
<accession>A0A085MNT2</accession>
<evidence type="ECO:0000313" key="2">
    <source>
        <dbReference type="EMBL" id="KFD72901.1"/>
    </source>
</evidence>
<proteinExistence type="predicted"/>
<evidence type="ECO:0000313" key="1">
    <source>
        <dbReference type="EMBL" id="KFD58878.1"/>
    </source>
</evidence>
<dbReference type="Proteomes" id="UP000030764">
    <property type="component" value="Unassembled WGS sequence"/>
</dbReference>
<name>A0A085MNT2_9BILA</name>
<keyword evidence="3" id="KW-1185">Reference proteome</keyword>
<dbReference type="Proteomes" id="UP000030758">
    <property type="component" value="Unassembled WGS sequence"/>
</dbReference>
<protein>
    <submittedName>
        <fullName evidence="1">Uncharacterized protein</fullName>
    </submittedName>
</protein>
<reference evidence="1 3" key="1">
    <citation type="journal article" date="2014" name="Nat. Genet.">
        <title>Genome and transcriptome of the porcine whipworm Trichuris suis.</title>
        <authorList>
            <person name="Jex A.R."/>
            <person name="Nejsum P."/>
            <person name="Schwarz E.M."/>
            <person name="Hu L."/>
            <person name="Young N.D."/>
            <person name="Hall R.S."/>
            <person name="Korhonen P.K."/>
            <person name="Liao S."/>
            <person name="Thamsborg S."/>
            <person name="Xia J."/>
            <person name="Xu P."/>
            <person name="Wang S."/>
            <person name="Scheerlinck J.P."/>
            <person name="Hofmann A."/>
            <person name="Sternberg P.W."/>
            <person name="Wang J."/>
            <person name="Gasser R.B."/>
        </authorList>
    </citation>
    <scope>NUCLEOTIDE SEQUENCE [LARGE SCALE GENOMIC DNA]</scope>
    <source>
        <strain evidence="2">DCEP-RM93F</strain>
        <strain evidence="1">DCEP-RM93M</strain>
    </source>
</reference>
<evidence type="ECO:0000313" key="3">
    <source>
        <dbReference type="Proteomes" id="UP000030764"/>
    </source>
</evidence>